<organism evidence="2 3">
    <name type="scientific">Rhizobium phaseoli</name>
    <dbReference type="NCBI Taxonomy" id="396"/>
    <lineage>
        <taxon>Bacteria</taxon>
        <taxon>Pseudomonadati</taxon>
        <taxon>Pseudomonadota</taxon>
        <taxon>Alphaproteobacteria</taxon>
        <taxon>Hyphomicrobiales</taxon>
        <taxon>Rhizobiaceae</taxon>
        <taxon>Rhizobium/Agrobacterium group</taxon>
        <taxon>Rhizobium</taxon>
    </lineage>
</organism>
<feature type="chain" id="PRO_5045235522" evidence="1">
    <location>
        <begin position="23"/>
        <end position="135"/>
    </location>
</feature>
<geneLocation type="plasmid" evidence="2 3">
    <name>pRphaN771a</name>
</geneLocation>
<gene>
    <name evidence="2" type="ORF">AMC81_PA00071</name>
</gene>
<dbReference type="EMBL" id="CP013569">
    <property type="protein sequence ID" value="ANL87092.1"/>
    <property type="molecule type" value="Genomic_DNA"/>
</dbReference>
<protein>
    <submittedName>
        <fullName evidence="2">Uncharacterized protein</fullName>
    </submittedName>
</protein>
<keyword evidence="1" id="KW-0732">Signal</keyword>
<keyword evidence="3" id="KW-1185">Reference proteome</keyword>
<feature type="signal peptide" evidence="1">
    <location>
        <begin position="1"/>
        <end position="22"/>
    </location>
</feature>
<evidence type="ECO:0000313" key="2">
    <source>
        <dbReference type="EMBL" id="ANL87092.1"/>
    </source>
</evidence>
<proteinExistence type="predicted"/>
<accession>A0ABM6CFV2</accession>
<name>A0ABM6CFV2_9HYPH</name>
<dbReference type="RefSeq" id="WP_150129129.1">
    <property type="nucleotide sequence ID" value="NZ_CP013569.1"/>
</dbReference>
<dbReference type="Proteomes" id="UP000078551">
    <property type="component" value="Plasmid pRphaN771a"/>
</dbReference>
<reference evidence="2 3" key="1">
    <citation type="submission" date="2015-11" db="EMBL/GenBank/DDBJ databases">
        <title>The limits of bacterial species coexistence and the symbiotic plasmid transference in sympatric Rhizobium populations.</title>
        <authorList>
            <person name="Perez-Carrascal O.M."/>
            <person name="VanInsberghe D."/>
            <person name="Juarez S."/>
            <person name="Polz M.F."/>
            <person name="Vinuesa P."/>
            <person name="Gonzalez V."/>
        </authorList>
    </citation>
    <scope>NUCLEOTIDE SEQUENCE [LARGE SCALE GENOMIC DNA]</scope>
    <source>
        <strain evidence="2 3">N771</strain>
        <plasmid evidence="2 3">pRphaN771a</plasmid>
    </source>
</reference>
<keyword evidence="2" id="KW-0614">Plasmid</keyword>
<sequence>MSRYTAFVILTLMSAYATNVYADNFTTTELTPQLTDFVKAAVAKRLKDPDSAKFPEAFSASKNTADPTDMTVCGKVNGKNSFGAYAGATPFYVKLTKPWPMTKDPAYALVTMIGGEEFDPEVVIEMCKGEGVSHF</sequence>
<evidence type="ECO:0000313" key="3">
    <source>
        <dbReference type="Proteomes" id="UP000078551"/>
    </source>
</evidence>
<evidence type="ECO:0000256" key="1">
    <source>
        <dbReference type="SAM" id="SignalP"/>
    </source>
</evidence>